<dbReference type="SUPFAM" id="SSF50249">
    <property type="entry name" value="Nucleic acid-binding proteins"/>
    <property type="match status" value="1"/>
</dbReference>
<dbReference type="PANTHER" id="PTHR43450:SF1">
    <property type="entry name" value="ASPARTATE--TRNA LIGASE, CYTOPLASMIC"/>
    <property type="match status" value="1"/>
</dbReference>
<feature type="domain" description="Aminoacyl-transfer RNA synthetases class-II family profile" evidence="14">
    <location>
        <begin position="242"/>
        <end position="542"/>
    </location>
</feature>
<dbReference type="PRINTS" id="PR01042">
    <property type="entry name" value="TRNASYNTHASP"/>
</dbReference>
<sequence>MADTEPTQTPPTQEPAAEDADASKGPSKSELKKRAKEAEKAKKAAEKAAKQAELEAQKAAAEVDFATEFYGKLPLNQSQTRPRRARAQIAALTPNMDGETVLIRARVQTSRAQGSKMVFFNLRQRTDSVQALLTVSQGKVSKQMAKWAAGLQMESIVLVEGTVKKSPEPIKSATVQDVEIHISQMHLVSGLETILPFSVEDANRPEAEIDASEEAQFKRVLLDTRLNNRVVDLRTQTNQAVFKIQHGIGHLFRDYLDGKGFIEIHSPKLQGAATESGASVFKVNYFKGNAFLAQSPQLAKQMAIAGDFERVYEIGPVFRAEDSNTHRHMTEFIGLDLEMAIEEHYHEVLELLDGLFLHMFRELRNRYASEIDTVRKAFPADEFKWREGPEGTLKLSFKEAVDLLVEDGVPREVLDDINTENEKRLGRIVRAKYDTDYFIIDKFPMELRPFYTMPDPNDPTLSNSYDFFMRGEEILSGAQRIHDPVLLAEKMREKGIDPASMSSYLDAFKLGCPPHGGGGIGLERVLMLFLKLNNIRRASLFPRDPKRLEP</sequence>
<name>A0A8E2DV71_9APHY</name>
<comment type="similarity">
    <text evidence="2">Belongs to the class-II aminoacyl-tRNA synthetase family. Type 2 subfamily.</text>
</comment>
<dbReference type="EMBL" id="KV722330">
    <property type="protein sequence ID" value="OCH96463.1"/>
    <property type="molecule type" value="Genomic_DNA"/>
</dbReference>
<proteinExistence type="inferred from homology"/>
<evidence type="ECO:0000256" key="5">
    <source>
        <dbReference type="ARBA" id="ARBA00022490"/>
    </source>
</evidence>
<evidence type="ECO:0000256" key="10">
    <source>
        <dbReference type="ARBA" id="ARBA00023146"/>
    </source>
</evidence>
<dbReference type="InterPro" id="IPR012340">
    <property type="entry name" value="NA-bd_OB-fold"/>
</dbReference>
<reference evidence="15 16" key="1">
    <citation type="submission" date="2016-07" db="EMBL/GenBank/DDBJ databases">
        <title>Draft genome of the white-rot fungus Obba rivulosa 3A-2.</title>
        <authorList>
            <consortium name="DOE Joint Genome Institute"/>
            <person name="Miettinen O."/>
            <person name="Riley R."/>
            <person name="Acob R."/>
            <person name="Barry K."/>
            <person name="Cullen D."/>
            <person name="De Vries R."/>
            <person name="Hainaut M."/>
            <person name="Hatakka A."/>
            <person name="Henrissat B."/>
            <person name="Hilden K."/>
            <person name="Kuo R."/>
            <person name="Labutti K."/>
            <person name="Lipzen A."/>
            <person name="Makela M.R."/>
            <person name="Sandor L."/>
            <person name="Spatafora J.W."/>
            <person name="Grigoriev I.V."/>
            <person name="Hibbett D.S."/>
        </authorList>
    </citation>
    <scope>NUCLEOTIDE SEQUENCE [LARGE SCALE GENOMIC DNA]</scope>
    <source>
        <strain evidence="15 16">3A-2</strain>
    </source>
</reference>
<dbReference type="PROSITE" id="PS50862">
    <property type="entry name" value="AA_TRNA_LIGASE_II"/>
    <property type="match status" value="1"/>
</dbReference>
<comment type="catalytic activity">
    <reaction evidence="12">
        <text>tRNA(Asp) + L-aspartate + ATP = L-aspartyl-tRNA(Asp) + AMP + diphosphate</text>
        <dbReference type="Rhea" id="RHEA:19649"/>
        <dbReference type="Rhea" id="RHEA-COMP:9660"/>
        <dbReference type="Rhea" id="RHEA-COMP:9678"/>
        <dbReference type="ChEBI" id="CHEBI:29991"/>
        <dbReference type="ChEBI" id="CHEBI:30616"/>
        <dbReference type="ChEBI" id="CHEBI:33019"/>
        <dbReference type="ChEBI" id="CHEBI:78442"/>
        <dbReference type="ChEBI" id="CHEBI:78516"/>
        <dbReference type="ChEBI" id="CHEBI:456215"/>
        <dbReference type="EC" id="6.1.1.12"/>
    </reaction>
</comment>
<evidence type="ECO:0000313" key="15">
    <source>
        <dbReference type="EMBL" id="OCH96463.1"/>
    </source>
</evidence>
<keyword evidence="6 15" id="KW-0436">Ligase</keyword>
<dbReference type="Gene3D" id="3.30.930.10">
    <property type="entry name" value="Bira Bifunctional Protein, Domain 2"/>
    <property type="match status" value="1"/>
</dbReference>
<evidence type="ECO:0000256" key="13">
    <source>
        <dbReference type="SAM" id="MobiDB-lite"/>
    </source>
</evidence>
<dbReference type="InterPro" id="IPR006195">
    <property type="entry name" value="aa-tRNA-synth_II"/>
</dbReference>
<dbReference type="GO" id="GO:0004815">
    <property type="term" value="F:aspartate-tRNA ligase activity"/>
    <property type="evidence" value="ECO:0007669"/>
    <property type="project" value="UniProtKB-EC"/>
</dbReference>
<keyword evidence="5" id="KW-0963">Cytoplasm</keyword>
<dbReference type="GO" id="GO:0017101">
    <property type="term" value="C:aminoacyl-tRNA synthetase multienzyme complex"/>
    <property type="evidence" value="ECO:0007669"/>
    <property type="project" value="TreeGrafter"/>
</dbReference>
<dbReference type="AlphaFoldDB" id="A0A8E2DV71"/>
<keyword evidence="16" id="KW-1185">Reference proteome</keyword>
<dbReference type="OrthoDB" id="372395at2759"/>
<dbReference type="GO" id="GO:0005829">
    <property type="term" value="C:cytosol"/>
    <property type="evidence" value="ECO:0007669"/>
    <property type="project" value="TreeGrafter"/>
</dbReference>
<evidence type="ECO:0000256" key="1">
    <source>
        <dbReference type="ARBA" id="ARBA00004496"/>
    </source>
</evidence>
<gene>
    <name evidence="15" type="ORF">OBBRIDRAFT_808989</name>
</gene>
<dbReference type="HAMAP" id="MF_02075">
    <property type="entry name" value="Asp_tRNA_synth_type2"/>
    <property type="match status" value="1"/>
</dbReference>
<dbReference type="InterPro" id="IPR002312">
    <property type="entry name" value="Asp/Asn-tRNA-synth_IIb"/>
</dbReference>
<keyword evidence="8" id="KW-0067">ATP-binding</keyword>
<feature type="compositionally biased region" description="Basic and acidic residues" evidence="13">
    <location>
        <begin position="27"/>
        <end position="51"/>
    </location>
</feature>
<dbReference type="FunFam" id="2.40.50.140:FF:000132">
    <property type="entry name" value="Aspartyl-tRNA synthetase, cytoplasmic"/>
    <property type="match status" value="1"/>
</dbReference>
<evidence type="ECO:0000256" key="3">
    <source>
        <dbReference type="ARBA" id="ARBA00012841"/>
    </source>
</evidence>
<dbReference type="NCBIfam" id="TIGR00458">
    <property type="entry name" value="aspS_nondisc"/>
    <property type="match status" value="1"/>
</dbReference>
<evidence type="ECO:0000259" key="14">
    <source>
        <dbReference type="PROSITE" id="PS50862"/>
    </source>
</evidence>
<dbReference type="NCBIfam" id="NF003483">
    <property type="entry name" value="PRK05159.1"/>
    <property type="match status" value="1"/>
</dbReference>
<accession>A0A8E2DV71</accession>
<evidence type="ECO:0000256" key="4">
    <source>
        <dbReference type="ARBA" id="ARBA00018853"/>
    </source>
</evidence>
<dbReference type="EC" id="6.1.1.12" evidence="3"/>
<dbReference type="SUPFAM" id="SSF55681">
    <property type="entry name" value="Class II aaRS and biotin synthetases"/>
    <property type="match status" value="1"/>
</dbReference>
<keyword evidence="9" id="KW-0648">Protein biosynthesis</keyword>
<dbReference type="InterPro" id="IPR004523">
    <property type="entry name" value="Asp-tRNA_synthase_2"/>
</dbReference>
<evidence type="ECO:0000256" key="9">
    <source>
        <dbReference type="ARBA" id="ARBA00022917"/>
    </source>
</evidence>
<dbReference type="PANTHER" id="PTHR43450">
    <property type="entry name" value="ASPARTYL-TRNA SYNTHETASE"/>
    <property type="match status" value="1"/>
</dbReference>
<keyword evidence="10" id="KW-0030">Aminoacyl-tRNA synthetase</keyword>
<dbReference type="Pfam" id="PF00152">
    <property type="entry name" value="tRNA-synt_2"/>
    <property type="match status" value="1"/>
</dbReference>
<dbReference type="FunFam" id="3.30.930.10:FF:000013">
    <property type="entry name" value="Aspartate--tRNA ligase, cytoplasmic"/>
    <property type="match status" value="1"/>
</dbReference>
<evidence type="ECO:0000256" key="11">
    <source>
        <dbReference type="ARBA" id="ARBA00033155"/>
    </source>
</evidence>
<evidence type="ECO:0000313" key="16">
    <source>
        <dbReference type="Proteomes" id="UP000250043"/>
    </source>
</evidence>
<dbReference type="Pfam" id="PF01336">
    <property type="entry name" value="tRNA_anti-codon"/>
    <property type="match status" value="1"/>
</dbReference>
<organism evidence="15 16">
    <name type="scientific">Obba rivulosa</name>
    <dbReference type="NCBI Taxonomy" id="1052685"/>
    <lineage>
        <taxon>Eukaryota</taxon>
        <taxon>Fungi</taxon>
        <taxon>Dikarya</taxon>
        <taxon>Basidiomycota</taxon>
        <taxon>Agaricomycotina</taxon>
        <taxon>Agaricomycetes</taxon>
        <taxon>Polyporales</taxon>
        <taxon>Gelatoporiaceae</taxon>
        <taxon>Obba</taxon>
    </lineage>
</organism>
<dbReference type="InterPro" id="IPR004365">
    <property type="entry name" value="NA-bd_OB_tRNA"/>
</dbReference>
<evidence type="ECO:0000256" key="6">
    <source>
        <dbReference type="ARBA" id="ARBA00022598"/>
    </source>
</evidence>
<evidence type="ECO:0000256" key="2">
    <source>
        <dbReference type="ARBA" id="ARBA00005312"/>
    </source>
</evidence>
<comment type="subcellular location">
    <subcellularLocation>
        <location evidence="1">Cytoplasm</location>
    </subcellularLocation>
</comment>
<keyword evidence="7" id="KW-0547">Nucleotide-binding</keyword>
<dbReference type="InterPro" id="IPR045864">
    <property type="entry name" value="aa-tRNA-synth_II/BPL/LPL"/>
</dbReference>
<dbReference type="Proteomes" id="UP000250043">
    <property type="component" value="Unassembled WGS sequence"/>
</dbReference>
<dbReference type="InterPro" id="IPR004364">
    <property type="entry name" value="Aa-tRNA-synt_II"/>
</dbReference>
<dbReference type="GO" id="GO:0005524">
    <property type="term" value="F:ATP binding"/>
    <property type="evidence" value="ECO:0007669"/>
    <property type="project" value="UniProtKB-KW"/>
</dbReference>
<dbReference type="GO" id="GO:0003723">
    <property type="term" value="F:RNA binding"/>
    <property type="evidence" value="ECO:0007669"/>
    <property type="project" value="TreeGrafter"/>
</dbReference>
<feature type="region of interest" description="Disordered" evidence="13">
    <location>
        <begin position="1"/>
        <end position="51"/>
    </location>
</feature>
<evidence type="ECO:0000256" key="8">
    <source>
        <dbReference type="ARBA" id="ARBA00022840"/>
    </source>
</evidence>
<evidence type="ECO:0000256" key="12">
    <source>
        <dbReference type="ARBA" id="ARBA00047904"/>
    </source>
</evidence>
<dbReference type="CDD" id="cd04320">
    <property type="entry name" value="AspRS_cyto_N"/>
    <property type="match status" value="1"/>
</dbReference>
<evidence type="ECO:0000256" key="7">
    <source>
        <dbReference type="ARBA" id="ARBA00022741"/>
    </source>
</evidence>
<dbReference type="Gene3D" id="2.40.50.140">
    <property type="entry name" value="Nucleic acid-binding proteins"/>
    <property type="match status" value="1"/>
</dbReference>
<dbReference type="CDD" id="cd00776">
    <property type="entry name" value="AsxRS_core"/>
    <property type="match status" value="1"/>
</dbReference>
<dbReference type="GO" id="GO:0006422">
    <property type="term" value="P:aspartyl-tRNA aminoacylation"/>
    <property type="evidence" value="ECO:0007669"/>
    <property type="project" value="InterPro"/>
</dbReference>
<protein>
    <recommendedName>
        <fullName evidence="4">Aspartate--tRNA ligase, cytoplasmic</fullName>
        <ecNumber evidence="3">6.1.1.12</ecNumber>
    </recommendedName>
    <alternativeName>
        <fullName evidence="11">Aspartyl-tRNA synthetase</fullName>
    </alternativeName>
</protein>